<proteinExistence type="inferred from homology"/>
<dbReference type="GO" id="GO:0015768">
    <property type="term" value="P:maltose transport"/>
    <property type="evidence" value="ECO:0007669"/>
    <property type="project" value="TreeGrafter"/>
</dbReference>
<accession>F2JP37</accession>
<keyword evidence="4 5" id="KW-0732">Signal</keyword>
<dbReference type="EMBL" id="CP002582">
    <property type="protein sequence ID" value="ADZ83651.1"/>
    <property type="molecule type" value="Genomic_DNA"/>
</dbReference>
<protein>
    <recommendedName>
        <fullName evidence="5">Maltodextrin-binding protein</fullName>
    </recommendedName>
</protein>
<evidence type="ECO:0000313" key="7">
    <source>
        <dbReference type="Proteomes" id="UP000008467"/>
    </source>
</evidence>
<dbReference type="PROSITE" id="PS51257">
    <property type="entry name" value="PROKAR_LIPOPROTEIN"/>
    <property type="match status" value="1"/>
</dbReference>
<dbReference type="PRINTS" id="PR00181">
    <property type="entry name" value="MALTOSEBP"/>
</dbReference>
<dbReference type="AlphaFoldDB" id="F2JP37"/>
<sequence length="426" mass="47191">MKFKKHAIITLSLLISLGAMGCHKALPIEDETEVKSNEVNEKGELVPEQGAKLVFWTVDEEYGKAIATAFEAQYSVPVTVEKVGMGEIDKMILTGPTQTGADVFMSSHDNMPTGMAAGLFLEINPQIAERIKAKMNDVGIKTVTVDNKLYGVPVSIETSCLFYNKDLVGETPAITLEEILEESKTYNDVVNNKFYFLYSTPDTYKAYPLLSAFGYHAFGENGDDNAHPGFETEAFKKGLELIYSLREIMPVSATDLRNAEFVRNLFMEGKVAYEITGPWDIKTFRDSGVHFGVTTLPTYEGRSLTPFAGVKTAHVSAWTEYPIAAQLLAEFLVSDEGASLLYEKANKITTLKDVSNVRGLGEDPLVKPFTQQFENSFPMPNVKDIKAFWTATEKSLISLYDGELTPDEAQKKTIETWEAILASQAE</sequence>
<feature type="signal peptide" evidence="5">
    <location>
        <begin position="1"/>
        <end position="21"/>
    </location>
</feature>
<dbReference type="GO" id="GO:0055052">
    <property type="term" value="C:ATP-binding cassette (ABC) transporter complex, substrate-binding subunit-containing"/>
    <property type="evidence" value="ECO:0007669"/>
    <property type="project" value="TreeGrafter"/>
</dbReference>
<organism evidence="6 7">
    <name type="scientific">Cellulosilyticum lentocellum (strain ATCC 49066 / DSM 5427 / NCIMB 11756 / RHM5)</name>
    <name type="common">Clostridium lentocellum</name>
    <dbReference type="NCBI Taxonomy" id="642492"/>
    <lineage>
        <taxon>Bacteria</taxon>
        <taxon>Bacillati</taxon>
        <taxon>Bacillota</taxon>
        <taxon>Clostridia</taxon>
        <taxon>Lachnospirales</taxon>
        <taxon>Cellulosilyticaceae</taxon>
        <taxon>Cellulosilyticum</taxon>
    </lineage>
</organism>
<feature type="chain" id="PRO_5039759969" description="Maltodextrin-binding protein" evidence="5">
    <location>
        <begin position="22"/>
        <end position="426"/>
    </location>
</feature>
<dbReference type="PANTHER" id="PTHR30061:SF50">
    <property type="entry name" value="MALTOSE_MALTODEXTRIN-BINDING PERIPLASMIC PROTEIN"/>
    <property type="match status" value="1"/>
</dbReference>
<dbReference type="PANTHER" id="PTHR30061">
    <property type="entry name" value="MALTOSE-BINDING PERIPLASMIC PROTEIN"/>
    <property type="match status" value="1"/>
</dbReference>
<dbReference type="STRING" id="642492.Clole_1932"/>
<dbReference type="Gene3D" id="3.40.190.10">
    <property type="entry name" value="Periplasmic binding protein-like II"/>
    <property type="match status" value="2"/>
</dbReference>
<dbReference type="GO" id="GO:0015144">
    <property type="term" value="F:carbohydrate transmembrane transporter activity"/>
    <property type="evidence" value="ECO:0007669"/>
    <property type="project" value="InterPro"/>
</dbReference>
<keyword evidence="5" id="KW-0472">Membrane</keyword>
<evidence type="ECO:0000256" key="1">
    <source>
        <dbReference type="ARBA" id="ARBA00008520"/>
    </source>
</evidence>
<evidence type="ECO:0000256" key="5">
    <source>
        <dbReference type="RuleBase" id="RU365005"/>
    </source>
</evidence>
<name>F2JP37_CELLD</name>
<gene>
    <name evidence="6" type="ordered locus">Clole_1932</name>
</gene>
<dbReference type="GO" id="GO:1901982">
    <property type="term" value="F:maltose binding"/>
    <property type="evidence" value="ECO:0007669"/>
    <property type="project" value="TreeGrafter"/>
</dbReference>
<dbReference type="RefSeq" id="WP_013656946.1">
    <property type="nucleotide sequence ID" value="NC_015275.1"/>
</dbReference>
<reference evidence="6 7" key="1">
    <citation type="journal article" date="2011" name="J. Bacteriol.">
        <title>Complete genome sequence of the cellulose-degrading bacterium Cellulosilyticum lentocellum.</title>
        <authorList>
            <consortium name="US DOE Joint Genome Institute"/>
            <person name="Miller D.A."/>
            <person name="Suen G."/>
            <person name="Bruce D."/>
            <person name="Copeland A."/>
            <person name="Cheng J.F."/>
            <person name="Detter C."/>
            <person name="Goodwin L.A."/>
            <person name="Han C.S."/>
            <person name="Hauser L.J."/>
            <person name="Land M.L."/>
            <person name="Lapidus A."/>
            <person name="Lucas S."/>
            <person name="Meincke L."/>
            <person name="Pitluck S."/>
            <person name="Tapia R."/>
            <person name="Teshima H."/>
            <person name="Woyke T."/>
            <person name="Fox B.G."/>
            <person name="Angert E.R."/>
            <person name="Currie C.R."/>
        </authorList>
    </citation>
    <scope>NUCLEOTIDE SEQUENCE [LARGE SCALE GENOMIC DNA]</scope>
    <source>
        <strain evidence="7">ATCC 49066 / DSM 5427 / NCIMB 11756 / RHM5</strain>
    </source>
</reference>
<dbReference type="KEGG" id="cle:Clole_1932"/>
<keyword evidence="3 5" id="KW-0762">Sugar transport</keyword>
<dbReference type="eggNOG" id="COG2182">
    <property type="taxonomic scope" value="Bacteria"/>
</dbReference>
<keyword evidence="5" id="KW-1003">Cell membrane</keyword>
<evidence type="ECO:0000256" key="3">
    <source>
        <dbReference type="ARBA" id="ARBA00022597"/>
    </source>
</evidence>
<evidence type="ECO:0000256" key="2">
    <source>
        <dbReference type="ARBA" id="ARBA00022448"/>
    </source>
</evidence>
<evidence type="ECO:0000256" key="4">
    <source>
        <dbReference type="ARBA" id="ARBA00022729"/>
    </source>
</evidence>
<dbReference type="InterPro" id="IPR006059">
    <property type="entry name" value="SBP"/>
</dbReference>
<keyword evidence="5" id="KW-0449">Lipoprotein</keyword>
<dbReference type="Proteomes" id="UP000008467">
    <property type="component" value="Chromosome"/>
</dbReference>
<comment type="similarity">
    <text evidence="1 5">Belongs to the bacterial solute-binding protein 1 family.</text>
</comment>
<dbReference type="HOGENOM" id="CLU_031285_17_2_9"/>
<keyword evidence="2 5" id="KW-0813">Transport</keyword>
<dbReference type="GO" id="GO:0042956">
    <property type="term" value="P:maltodextrin transmembrane transport"/>
    <property type="evidence" value="ECO:0007669"/>
    <property type="project" value="TreeGrafter"/>
</dbReference>
<dbReference type="InterPro" id="IPR006060">
    <property type="entry name" value="Maltose/Cyclodextrin-bd"/>
</dbReference>
<dbReference type="Pfam" id="PF13416">
    <property type="entry name" value="SBP_bac_8"/>
    <property type="match status" value="1"/>
</dbReference>
<comment type="subcellular location">
    <subcellularLocation>
        <location evidence="5">Cell membrane</location>
        <topology evidence="5">Lipid-anchor</topology>
    </subcellularLocation>
</comment>
<evidence type="ECO:0000313" key="6">
    <source>
        <dbReference type="EMBL" id="ADZ83651.1"/>
    </source>
</evidence>
<keyword evidence="7" id="KW-1185">Reference proteome</keyword>
<dbReference type="CDD" id="cd13586">
    <property type="entry name" value="PBP2_Maltose_binding_like"/>
    <property type="match status" value="1"/>
</dbReference>
<dbReference type="SUPFAM" id="SSF53850">
    <property type="entry name" value="Periplasmic binding protein-like II"/>
    <property type="match status" value="1"/>
</dbReference>